<dbReference type="Pfam" id="PF12840">
    <property type="entry name" value="HTH_20"/>
    <property type="match status" value="1"/>
</dbReference>
<name>A0A8J3KPC9_9ACTN</name>
<dbReference type="SUPFAM" id="SSF46785">
    <property type="entry name" value="Winged helix' DNA-binding domain"/>
    <property type="match status" value="1"/>
</dbReference>
<dbReference type="InterPro" id="IPR036388">
    <property type="entry name" value="WH-like_DNA-bd_sf"/>
</dbReference>
<accession>A0A8J3KPC9</accession>
<evidence type="ECO:0000313" key="2">
    <source>
        <dbReference type="Proteomes" id="UP000630887"/>
    </source>
</evidence>
<protein>
    <submittedName>
        <fullName evidence="1">ArsR family transcriptional regulator</fullName>
    </submittedName>
</protein>
<comment type="caution">
    <text evidence="1">The sequence shown here is derived from an EMBL/GenBank/DDBJ whole genome shotgun (WGS) entry which is preliminary data.</text>
</comment>
<dbReference type="EMBL" id="BONI01000025">
    <property type="protein sequence ID" value="GIG06642.1"/>
    <property type="molecule type" value="Genomic_DNA"/>
</dbReference>
<dbReference type="InterPro" id="IPR011991">
    <property type="entry name" value="ArsR-like_HTH"/>
</dbReference>
<dbReference type="RefSeq" id="WP_203693009.1">
    <property type="nucleotide sequence ID" value="NZ_BAAALC010000022.1"/>
</dbReference>
<reference evidence="1 2" key="1">
    <citation type="submission" date="2021-01" db="EMBL/GenBank/DDBJ databases">
        <title>Whole genome shotgun sequence of Catellatospora coxensis NBRC 107359.</title>
        <authorList>
            <person name="Komaki H."/>
            <person name="Tamura T."/>
        </authorList>
    </citation>
    <scope>NUCLEOTIDE SEQUENCE [LARGE SCALE GENOMIC DNA]</scope>
    <source>
        <strain evidence="1 2">NBRC 107359</strain>
    </source>
</reference>
<dbReference type="CDD" id="cd00090">
    <property type="entry name" value="HTH_ARSR"/>
    <property type="match status" value="1"/>
</dbReference>
<dbReference type="InterPro" id="IPR036390">
    <property type="entry name" value="WH_DNA-bd_sf"/>
</dbReference>
<evidence type="ECO:0000313" key="1">
    <source>
        <dbReference type="EMBL" id="GIG06642.1"/>
    </source>
</evidence>
<gene>
    <name evidence="1" type="ORF">Cco03nite_33420</name>
</gene>
<organism evidence="1 2">
    <name type="scientific">Catellatospora coxensis</name>
    <dbReference type="NCBI Taxonomy" id="310354"/>
    <lineage>
        <taxon>Bacteria</taxon>
        <taxon>Bacillati</taxon>
        <taxon>Actinomycetota</taxon>
        <taxon>Actinomycetes</taxon>
        <taxon>Micromonosporales</taxon>
        <taxon>Micromonosporaceae</taxon>
        <taxon>Catellatospora</taxon>
    </lineage>
</organism>
<dbReference type="AlphaFoldDB" id="A0A8J3KPC9"/>
<proteinExistence type="predicted"/>
<dbReference type="Proteomes" id="UP000630887">
    <property type="component" value="Unassembled WGS sequence"/>
</dbReference>
<keyword evidence="2" id="KW-1185">Reference proteome</keyword>
<sequence>MTDDLDAVAALHDPVRRALYDYVVAQGRAVGRNEAAQEAGVSRTLAAFHLDRLAEAGLLEVDFMRLTEARPGPGGGRPAKVYRRARAVRKVTLPHRDYEQLAALLAEVVHGLDADDRAVAVAAAAGERLHEPGGWLATLRERGYEPYADGDRVRLRNCPFRQVAEAEPLLVCAMNLALCRGIAGGDASAELDPRPGECCVSFSKNNTR</sequence>
<dbReference type="Gene3D" id="1.10.10.10">
    <property type="entry name" value="Winged helix-like DNA-binding domain superfamily/Winged helix DNA-binding domain"/>
    <property type="match status" value="1"/>
</dbReference>